<name>A0A2T2XBB1_9FIRM</name>
<dbReference type="Proteomes" id="UP000242699">
    <property type="component" value="Unassembled WGS sequence"/>
</dbReference>
<keyword evidence="1" id="KW-0812">Transmembrane</keyword>
<comment type="caution">
    <text evidence="2">The sequence shown here is derived from an EMBL/GenBank/DDBJ whole genome shotgun (WGS) entry which is preliminary data.</text>
</comment>
<keyword evidence="1" id="KW-0472">Membrane</keyword>
<accession>A0A2T2XBB1</accession>
<evidence type="ECO:0000313" key="2">
    <source>
        <dbReference type="EMBL" id="PSR31801.1"/>
    </source>
</evidence>
<evidence type="ECO:0000313" key="3">
    <source>
        <dbReference type="Proteomes" id="UP000242699"/>
    </source>
</evidence>
<reference evidence="2 3" key="1">
    <citation type="journal article" date="2014" name="BMC Genomics">
        <title>Comparison of environmental and isolate Sulfobacillus genomes reveals diverse carbon, sulfur, nitrogen, and hydrogen metabolisms.</title>
        <authorList>
            <person name="Justice N.B."/>
            <person name="Norman A."/>
            <person name="Brown C.T."/>
            <person name="Singh A."/>
            <person name="Thomas B.C."/>
            <person name="Banfield J.F."/>
        </authorList>
    </citation>
    <scope>NUCLEOTIDE SEQUENCE [LARGE SCALE GENOMIC DNA]</scope>
    <source>
        <strain evidence="2">AMDSBA1</strain>
    </source>
</reference>
<organism evidence="2 3">
    <name type="scientific">Sulfobacillus benefaciens</name>
    <dbReference type="NCBI Taxonomy" id="453960"/>
    <lineage>
        <taxon>Bacteria</taxon>
        <taxon>Bacillati</taxon>
        <taxon>Bacillota</taxon>
        <taxon>Clostridia</taxon>
        <taxon>Eubacteriales</taxon>
        <taxon>Clostridiales Family XVII. Incertae Sedis</taxon>
        <taxon>Sulfobacillus</taxon>
    </lineage>
</organism>
<keyword evidence="1" id="KW-1133">Transmembrane helix</keyword>
<gene>
    <name evidence="2" type="ORF">C7B43_00850</name>
</gene>
<sequence>MTLQIVIILGLLVWVGIFVRWWLSQMLFMEQRDSKLPKKWHIIRPAKSRQFHQWFKDYPYDKFDSDSSSP</sequence>
<dbReference type="AlphaFoldDB" id="A0A2T2XBB1"/>
<dbReference type="EMBL" id="PXYT01000001">
    <property type="protein sequence ID" value="PSR31801.1"/>
    <property type="molecule type" value="Genomic_DNA"/>
</dbReference>
<protein>
    <submittedName>
        <fullName evidence="2">Uncharacterized protein</fullName>
    </submittedName>
</protein>
<proteinExistence type="predicted"/>
<feature type="transmembrane region" description="Helical" evidence="1">
    <location>
        <begin position="6"/>
        <end position="23"/>
    </location>
</feature>
<evidence type="ECO:0000256" key="1">
    <source>
        <dbReference type="SAM" id="Phobius"/>
    </source>
</evidence>